<dbReference type="Proteomes" id="UP000632659">
    <property type="component" value="Unassembled WGS sequence"/>
</dbReference>
<dbReference type="AlphaFoldDB" id="A0A8J6P6T0"/>
<comment type="caution">
    <text evidence="1">The sequence shown here is derived from an EMBL/GenBank/DDBJ whole genome shotgun (WGS) entry which is preliminary data.</text>
</comment>
<protein>
    <submittedName>
        <fullName evidence="1">Uncharacterized protein</fullName>
    </submittedName>
</protein>
<keyword evidence="2" id="KW-1185">Reference proteome</keyword>
<gene>
    <name evidence="1" type="ORF">H8702_04235</name>
</gene>
<sequence length="75" mass="8807">MELKRAPGGYIRGTYKDIIELTLLREAPYCNTCRGCVYDSGMRYRYCWFTWEILPAFDKAIGAECPVEWRLDDES</sequence>
<evidence type="ECO:0000313" key="2">
    <source>
        <dbReference type="Proteomes" id="UP000632659"/>
    </source>
</evidence>
<accession>A0A8J6P6T0</accession>
<dbReference type="EMBL" id="JACRTL010000002">
    <property type="protein sequence ID" value="MBC8610335.1"/>
    <property type="molecule type" value="Genomic_DNA"/>
</dbReference>
<proteinExistence type="predicted"/>
<name>A0A8J6P6T0_9FIRM</name>
<dbReference type="RefSeq" id="WP_154825094.1">
    <property type="nucleotide sequence ID" value="NZ_JACRTL010000002.1"/>
</dbReference>
<evidence type="ECO:0000313" key="1">
    <source>
        <dbReference type="EMBL" id="MBC8610335.1"/>
    </source>
</evidence>
<organism evidence="1 2">
    <name type="scientific">Massiliimalia timonensis</name>
    <dbReference type="NCBI Taxonomy" id="1987501"/>
    <lineage>
        <taxon>Bacteria</taxon>
        <taxon>Bacillati</taxon>
        <taxon>Bacillota</taxon>
        <taxon>Clostridia</taxon>
        <taxon>Eubacteriales</taxon>
        <taxon>Oscillospiraceae</taxon>
        <taxon>Massiliimalia</taxon>
    </lineage>
</organism>
<reference evidence="1" key="1">
    <citation type="submission" date="2020-08" db="EMBL/GenBank/DDBJ databases">
        <title>Genome public.</title>
        <authorList>
            <person name="Liu C."/>
            <person name="Sun Q."/>
        </authorList>
    </citation>
    <scope>NUCLEOTIDE SEQUENCE</scope>
    <source>
        <strain evidence="1">NSJ-15</strain>
    </source>
</reference>